<dbReference type="Pfam" id="PF25212">
    <property type="entry name" value="HVO_A0114"/>
    <property type="match status" value="1"/>
</dbReference>
<reference evidence="1 2" key="1">
    <citation type="submission" date="2016-04" db="EMBL/GenBank/DDBJ databases">
        <title>Genome sequence of Methanobrevibacter filiformis DSM 11501.</title>
        <authorList>
            <person name="Poehlein A."/>
            <person name="Seedorf H."/>
            <person name="Daniel R."/>
        </authorList>
    </citation>
    <scope>NUCLEOTIDE SEQUENCE [LARGE SCALE GENOMIC DNA]</scope>
    <source>
        <strain evidence="1 2">DSM 11501</strain>
    </source>
</reference>
<dbReference type="InterPro" id="IPR036390">
    <property type="entry name" value="WH_DNA-bd_sf"/>
</dbReference>
<dbReference type="SUPFAM" id="SSF46785">
    <property type="entry name" value="Winged helix' DNA-binding domain"/>
    <property type="match status" value="1"/>
</dbReference>
<keyword evidence="2" id="KW-1185">Reference proteome</keyword>
<gene>
    <name evidence="1" type="ORF">MBFIL_04740</name>
</gene>
<dbReference type="OrthoDB" id="325082at2157"/>
<dbReference type="Proteomes" id="UP000077066">
    <property type="component" value="Unassembled WGS sequence"/>
</dbReference>
<name>A0A166ELC9_9EURY</name>
<dbReference type="AlphaFoldDB" id="A0A166ELC9"/>
<accession>A0A166ELC9</accession>
<protein>
    <submittedName>
        <fullName evidence="1">Uncharacterized protein</fullName>
    </submittedName>
</protein>
<proteinExistence type="predicted"/>
<dbReference type="RefSeq" id="WP_066971140.1">
    <property type="nucleotide sequence ID" value="NZ_LWMT01000065.1"/>
</dbReference>
<evidence type="ECO:0000313" key="1">
    <source>
        <dbReference type="EMBL" id="KZX16783.1"/>
    </source>
</evidence>
<organism evidence="1 2">
    <name type="scientific">Methanobrevibacter filiformis</name>
    <dbReference type="NCBI Taxonomy" id="55758"/>
    <lineage>
        <taxon>Archaea</taxon>
        <taxon>Methanobacteriati</taxon>
        <taxon>Methanobacteriota</taxon>
        <taxon>Methanomada group</taxon>
        <taxon>Methanobacteria</taxon>
        <taxon>Methanobacteriales</taxon>
        <taxon>Methanobacteriaceae</taxon>
        <taxon>Methanobrevibacter</taxon>
    </lineage>
</organism>
<dbReference type="PATRIC" id="fig|55758.3.peg.530"/>
<comment type="caution">
    <text evidence="1">The sequence shown here is derived from an EMBL/GenBank/DDBJ whole genome shotgun (WGS) entry which is preliminary data.</text>
</comment>
<evidence type="ECO:0000313" key="2">
    <source>
        <dbReference type="Proteomes" id="UP000077066"/>
    </source>
</evidence>
<sequence>MINITLIRKITGRELIRSFEDTYISIENLEKLFKEDNENMNLQMDLDDWKYFIDHKDEEVEDGRTIFLENNDIDKIGLGLLDLIKNEKPNSISQLAKLANNEVNTTLKKAKLLEKEGLISFKSGSKNRKIPIMNYDNIHISI</sequence>
<dbReference type="EMBL" id="LWMT01000065">
    <property type="protein sequence ID" value="KZX16783.1"/>
    <property type="molecule type" value="Genomic_DNA"/>
</dbReference>